<evidence type="ECO:0000313" key="3">
    <source>
        <dbReference type="Proteomes" id="UP000593578"/>
    </source>
</evidence>
<dbReference type="PANTHER" id="PTHR14950">
    <property type="entry name" value="DICER-RELATED"/>
    <property type="match status" value="1"/>
</dbReference>
<dbReference type="AlphaFoldDB" id="A0A7J8Q4X4"/>
<name>A0A7J8Q4X4_GOSRA</name>
<protein>
    <recommendedName>
        <fullName evidence="4">RNase III domain-containing protein</fullName>
    </recommendedName>
</protein>
<proteinExistence type="predicted"/>
<dbReference type="GO" id="GO:0005737">
    <property type="term" value="C:cytoplasm"/>
    <property type="evidence" value="ECO:0007669"/>
    <property type="project" value="TreeGrafter"/>
</dbReference>
<gene>
    <name evidence="2" type="ORF">Gorai_013424</name>
</gene>
<evidence type="ECO:0000313" key="2">
    <source>
        <dbReference type="EMBL" id="MBA0596611.1"/>
    </source>
</evidence>
<sequence length="104" mass="11843">MESLAGAIFVDSGYKKEIVFQSIRPLLEPMITPETMTVHPVKELYELCQKEHYELRKPIVSHEDGISSITIEVEANGKGTNDDMIGFMGRDYGDFQRKNMILYG</sequence>
<dbReference type="PANTHER" id="PTHR14950:SF70">
    <property type="entry name" value="ENDORIBONUCLEASE DICER HOMOLOG 2"/>
    <property type="match status" value="1"/>
</dbReference>
<reference evidence="2 3" key="1">
    <citation type="journal article" date="2019" name="Genome Biol. Evol.">
        <title>Insights into the evolution of the New World diploid cottons (Gossypium, subgenus Houzingenia) based on genome sequencing.</title>
        <authorList>
            <person name="Grover C.E."/>
            <person name="Arick M.A. 2nd"/>
            <person name="Thrash A."/>
            <person name="Conover J.L."/>
            <person name="Sanders W.S."/>
            <person name="Peterson D.G."/>
            <person name="Frelichowski J.E."/>
            <person name="Scheffler J.A."/>
            <person name="Scheffler B.E."/>
            <person name="Wendel J.F."/>
        </authorList>
    </citation>
    <scope>NUCLEOTIDE SEQUENCE [LARGE SCALE GENOMIC DNA]</scope>
    <source>
        <strain evidence="2">8</strain>
        <tissue evidence="2">Leaf</tissue>
    </source>
</reference>
<dbReference type="Proteomes" id="UP000593578">
    <property type="component" value="Unassembled WGS sequence"/>
</dbReference>
<comment type="caution">
    <text evidence="2">The sequence shown here is derived from an EMBL/GenBank/DDBJ whole genome shotgun (WGS) entry which is preliminary data.</text>
</comment>
<dbReference type="GO" id="GO:0004525">
    <property type="term" value="F:ribonuclease III activity"/>
    <property type="evidence" value="ECO:0007669"/>
    <property type="project" value="TreeGrafter"/>
</dbReference>
<dbReference type="EMBL" id="JABEZZ010000009">
    <property type="protein sequence ID" value="MBA0596611.1"/>
    <property type="molecule type" value="Genomic_DNA"/>
</dbReference>
<dbReference type="GO" id="GO:0003723">
    <property type="term" value="F:RNA binding"/>
    <property type="evidence" value="ECO:0007669"/>
    <property type="project" value="TreeGrafter"/>
</dbReference>
<dbReference type="GO" id="GO:0030422">
    <property type="term" value="P:siRNA processing"/>
    <property type="evidence" value="ECO:0007669"/>
    <property type="project" value="TreeGrafter"/>
</dbReference>
<evidence type="ECO:0000256" key="1">
    <source>
        <dbReference type="ARBA" id="ARBA00022801"/>
    </source>
</evidence>
<organism evidence="2 3">
    <name type="scientific">Gossypium raimondii</name>
    <name type="common">Peruvian cotton</name>
    <name type="synonym">Gossypium klotzschianum subsp. raimondii</name>
    <dbReference type="NCBI Taxonomy" id="29730"/>
    <lineage>
        <taxon>Eukaryota</taxon>
        <taxon>Viridiplantae</taxon>
        <taxon>Streptophyta</taxon>
        <taxon>Embryophyta</taxon>
        <taxon>Tracheophyta</taxon>
        <taxon>Spermatophyta</taxon>
        <taxon>Magnoliopsida</taxon>
        <taxon>eudicotyledons</taxon>
        <taxon>Gunneridae</taxon>
        <taxon>Pentapetalae</taxon>
        <taxon>rosids</taxon>
        <taxon>malvids</taxon>
        <taxon>Malvales</taxon>
        <taxon>Malvaceae</taxon>
        <taxon>Malvoideae</taxon>
        <taxon>Gossypium</taxon>
    </lineage>
</organism>
<keyword evidence="1" id="KW-0378">Hydrolase</keyword>
<evidence type="ECO:0008006" key="4">
    <source>
        <dbReference type="Google" id="ProtNLM"/>
    </source>
</evidence>
<dbReference type="GO" id="GO:0005634">
    <property type="term" value="C:nucleus"/>
    <property type="evidence" value="ECO:0007669"/>
    <property type="project" value="TreeGrafter"/>
</dbReference>
<accession>A0A7J8Q4X4</accession>